<dbReference type="OrthoDB" id="5377772at2759"/>
<dbReference type="Pfam" id="PF25545">
    <property type="entry name" value="DUF7924"/>
    <property type="match status" value="1"/>
</dbReference>
<dbReference type="Proteomes" id="UP000800092">
    <property type="component" value="Unassembled WGS sequence"/>
</dbReference>
<accession>A0A6A6HDD4</accession>
<reference evidence="2" key="1">
    <citation type="journal article" date="2020" name="Stud. Mycol.">
        <title>101 Dothideomycetes genomes: a test case for predicting lifestyles and emergence of pathogens.</title>
        <authorList>
            <person name="Haridas S."/>
            <person name="Albert R."/>
            <person name="Binder M."/>
            <person name="Bloem J."/>
            <person name="Labutti K."/>
            <person name="Salamov A."/>
            <person name="Andreopoulos B."/>
            <person name="Baker S."/>
            <person name="Barry K."/>
            <person name="Bills G."/>
            <person name="Bluhm B."/>
            <person name="Cannon C."/>
            <person name="Castanera R."/>
            <person name="Culley D."/>
            <person name="Daum C."/>
            <person name="Ezra D."/>
            <person name="Gonzalez J."/>
            <person name="Henrissat B."/>
            <person name="Kuo A."/>
            <person name="Liang C."/>
            <person name="Lipzen A."/>
            <person name="Lutzoni F."/>
            <person name="Magnuson J."/>
            <person name="Mondo S."/>
            <person name="Nolan M."/>
            <person name="Ohm R."/>
            <person name="Pangilinan J."/>
            <person name="Park H.-J."/>
            <person name="Ramirez L."/>
            <person name="Alfaro M."/>
            <person name="Sun H."/>
            <person name="Tritt A."/>
            <person name="Yoshinaga Y."/>
            <person name="Zwiers L.-H."/>
            <person name="Turgeon B."/>
            <person name="Goodwin S."/>
            <person name="Spatafora J."/>
            <person name="Crous P."/>
            <person name="Grigoriev I."/>
        </authorList>
    </citation>
    <scope>NUCLEOTIDE SEQUENCE</scope>
    <source>
        <strain evidence="2">Tuck. ex Michener</strain>
    </source>
</reference>
<gene>
    <name evidence="2" type="ORF">EV356DRAFT_500411</name>
</gene>
<keyword evidence="3" id="KW-1185">Reference proteome</keyword>
<dbReference type="AlphaFoldDB" id="A0A6A6HDD4"/>
<protein>
    <recommendedName>
        <fullName evidence="1">DUF7924 domain-containing protein</fullName>
    </recommendedName>
</protein>
<evidence type="ECO:0000313" key="2">
    <source>
        <dbReference type="EMBL" id="KAF2235503.1"/>
    </source>
</evidence>
<organism evidence="2 3">
    <name type="scientific">Viridothelium virens</name>
    <name type="common">Speckled blister lichen</name>
    <name type="synonym">Trypethelium virens</name>
    <dbReference type="NCBI Taxonomy" id="1048519"/>
    <lineage>
        <taxon>Eukaryota</taxon>
        <taxon>Fungi</taxon>
        <taxon>Dikarya</taxon>
        <taxon>Ascomycota</taxon>
        <taxon>Pezizomycotina</taxon>
        <taxon>Dothideomycetes</taxon>
        <taxon>Dothideomycetes incertae sedis</taxon>
        <taxon>Trypetheliales</taxon>
        <taxon>Trypetheliaceae</taxon>
        <taxon>Viridothelium</taxon>
    </lineage>
</organism>
<name>A0A6A6HDD4_VIRVR</name>
<proteinExistence type="predicted"/>
<sequence length="161" mass="18762">MDLEKCISPDGGDRCFPFLFMEVKKEAADLQAAYLPNLNNASQALHNMYLWMARAGQFDDFFNRIRVFSLVFNAQDLSVRVHRAARLPVDGIGFRFAEYRPLARYDRDQACVLVSSILKNYAAEELHRILKRRIWRSLGKKTHELWVSARRKQPETRIQSA</sequence>
<dbReference type="InterPro" id="IPR057684">
    <property type="entry name" value="DUF7924"/>
</dbReference>
<feature type="domain" description="DUF7924" evidence="1">
    <location>
        <begin position="14"/>
        <end position="82"/>
    </location>
</feature>
<evidence type="ECO:0000313" key="3">
    <source>
        <dbReference type="Proteomes" id="UP000800092"/>
    </source>
</evidence>
<dbReference type="EMBL" id="ML991791">
    <property type="protein sequence ID" value="KAF2235503.1"/>
    <property type="molecule type" value="Genomic_DNA"/>
</dbReference>
<evidence type="ECO:0000259" key="1">
    <source>
        <dbReference type="Pfam" id="PF25545"/>
    </source>
</evidence>